<keyword evidence="1" id="KW-1185">Reference proteome</keyword>
<reference evidence="2" key="1">
    <citation type="submission" date="2025-08" db="UniProtKB">
        <authorList>
            <consortium name="RefSeq"/>
        </authorList>
    </citation>
    <scope>IDENTIFICATION</scope>
</reference>
<dbReference type="AlphaFoldDB" id="A0A6P3Y7W4"/>
<feature type="non-terminal residue" evidence="2">
    <location>
        <position position="189"/>
    </location>
</feature>
<accession>A0A6P3Y7W4</accession>
<dbReference type="Proteomes" id="UP000515204">
    <property type="component" value="Unplaced"/>
</dbReference>
<dbReference type="PANTHER" id="PTHR46060:SF1">
    <property type="entry name" value="MARINER MOS1 TRANSPOSASE-LIKE PROTEIN"/>
    <property type="match status" value="1"/>
</dbReference>
<evidence type="ECO:0000313" key="1">
    <source>
        <dbReference type="Proteomes" id="UP000515204"/>
    </source>
</evidence>
<dbReference type="PANTHER" id="PTHR46060">
    <property type="entry name" value="MARINER MOS1 TRANSPOSASE-LIKE PROTEIN"/>
    <property type="match status" value="1"/>
</dbReference>
<name>A0A6P3Y7W4_DINQU</name>
<dbReference type="OrthoDB" id="7545062at2759"/>
<dbReference type="GO" id="GO:0003676">
    <property type="term" value="F:nucleic acid binding"/>
    <property type="evidence" value="ECO:0007669"/>
    <property type="project" value="InterPro"/>
</dbReference>
<dbReference type="InterPro" id="IPR052709">
    <property type="entry name" value="Transposase-MT_Hybrid"/>
</dbReference>
<dbReference type="KEGG" id="dqu:106750890"/>
<sequence>GVKPSVISRKLEAPFGDNTLKKTQVYKWYKQFLEGRETVENQGHRRRPRTRVTEENIRLVGSLIEGDCRLTVAEIASVVGISFCSIQAIITDDLGFRNVSARWVPRLLTDNQKRHCLKMCERLLTRSQAKGEAFLHRIVTCDETWVHHYIPESKEASMEWRKKSELHSSKSKLGSQLEKFLQLYFWTLK</sequence>
<gene>
    <name evidence="2" type="primary">LOC106750890</name>
</gene>
<protein>
    <submittedName>
        <fullName evidence="2">Histone-lysine N-methyltransferase SETMAR-like</fullName>
    </submittedName>
</protein>
<dbReference type="GeneID" id="106750890"/>
<feature type="non-terminal residue" evidence="2">
    <location>
        <position position="1"/>
    </location>
</feature>
<proteinExistence type="predicted"/>
<organism evidence="1 2">
    <name type="scientific">Dinoponera quadriceps</name>
    <name type="common">South American ant</name>
    <dbReference type="NCBI Taxonomy" id="609295"/>
    <lineage>
        <taxon>Eukaryota</taxon>
        <taxon>Metazoa</taxon>
        <taxon>Ecdysozoa</taxon>
        <taxon>Arthropoda</taxon>
        <taxon>Hexapoda</taxon>
        <taxon>Insecta</taxon>
        <taxon>Pterygota</taxon>
        <taxon>Neoptera</taxon>
        <taxon>Endopterygota</taxon>
        <taxon>Hymenoptera</taxon>
        <taxon>Apocrita</taxon>
        <taxon>Aculeata</taxon>
        <taxon>Formicoidea</taxon>
        <taxon>Formicidae</taxon>
        <taxon>Ponerinae</taxon>
        <taxon>Ponerini</taxon>
        <taxon>Dinoponera</taxon>
    </lineage>
</organism>
<dbReference type="InterPro" id="IPR036397">
    <property type="entry name" value="RNaseH_sf"/>
</dbReference>
<dbReference type="RefSeq" id="XP_014486995.1">
    <property type="nucleotide sequence ID" value="XM_014631509.1"/>
</dbReference>
<evidence type="ECO:0000313" key="2">
    <source>
        <dbReference type="RefSeq" id="XP_014486995.1"/>
    </source>
</evidence>
<dbReference type="Gene3D" id="3.30.420.10">
    <property type="entry name" value="Ribonuclease H-like superfamily/Ribonuclease H"/>
    <property type="match status" value="1"/>
</dbReference>